<dbReference type="CDD" id="cd01449">
    <property type="entry name" value="TST_Repeat_2"/>
    <property type="match status" value="1"/>
</dbReference>
<dbReference type="Proteomes" id="UP000324646">
    <property type="component" value="Chromosome"/>
</dbReference>
<dbReference type="PANTHER" id="PTHR43855:SF1">
    <property type="entry name" value="THIOSULFATE SULFURTRANSFERASE"/>
    <property type="match status" value="1"/>
</dbReference>
<organism evidence="6 7">
    <name type="scientific">Crassaminicella thermophila</name>
    <dbReference type="NCBI Taxonomy" id="2599308"/>
    <lineage>
        <taxon>Bacteria</taxon>
        <taxon>Bacillati</taxon>
        <taxon>Bacillota</taxon>
        <taxon>Clostridia</taxon>
        <taxon>Eubacteriales</taxon>
        <taxon>Clostridiaceae</taxon>
        <taxon>Crassaminicella</taxon>
    </lineage>
</organism>
<proteinExistence type="predicted"/>
<dbReference type="PROSITE" id="PS51257">
    <property type="entry name" value="PROKAR_LIPOPROTEIN"/>
    <property type="match status" value="1"/>
</dbReference>
<dbReference type="OrthoDB" id="9770030at2"/>
<feature type="chain" id="PRO_5038465500" description="thiosulfate sulfurtransferase" evidence="4">
    <location>
        <begin position="26"/>
        <end position="305"/>
    </location>
</feature>
<dbReference type="GO" id="GO:0004792">
    <property type="term" value="F:thiosulfate-cyanide sulfurtransferase activity"/>
    <property type="evidence" value="ECO:0007669"/>
    <property type="project" value="UniProtKB-EC"/>
</dbReference>
<feature type="signal peptide" evidence="4">
    <location>
        <begin position="1"/>
        <end position="25"/>
    </location>
</feature>
<dbReference type="Gene3D" id="3.40.250.10">
    <property type="entry name" value="Rhodanese-like domain"/>
    <property type="match status" value="2"/>
</dbReference>
<dbReference type="EMBL" id="CP042243">
    <property type="protein sequence ID" value="QEK12977.1"/>
    <property type="molecule type" value="Genomic_DNA"/>
</dbReference>
<evidence type="ECO:0000256" key="4">
    <source>
        <dbReference type="SAM" id="SignalP"/>
    </source>
</evidence>
<dbReference type="Pfam" id="PF00581">
    <property type="entry name" value="Rhodanese"/>
    <property type="match status" value="2"/>
</dbReference>
<gene>
    <name evidence="6" type="ORF">FQB35_11960</name>
</gene>
<evidence type="ECO:0000313" key="6">
    <source>
        <dbReference type="EMBL" id="QEK12977.1"/>
    </source>
</evidence>
<evidence type="ECO:0000256" key="3">
    <source>
        <dbReference type="ARBA" id="ARBA00047549"/>
    </source>
</evidence>
<keyword evidence="6" id="KW-0808">Transferase</keyword>
<dbReference type="CDD" id="cd01448">
    <property type="entry name" value="TST_Repeat_1"/>
    <property type="match status" value="1"/>
</dbReference>
<dbReference type="PROSITE" id="PS50206">
    <property type="entry name" value="RHODANESE_3"/>
    <property type="match status" value="2"/>
</dbReference>
<comment type="catalytic activity">
    <reaction evidence="3">
        <text>thiosulfate + hydrogen cyanide = thiocyanate + sulfite + 2 H(+)</text>
        <dbReference type="Rhea" id="RHEA:16881"/>
        <dbReference type="ChEBI" id="CHEBI:15378"/>
        <dbReference type="ChEBI" id="CHEBI:17359"/>
        <dbReference type="ChEBI" id="CHEBI:18022"/>
        <dbReference type="ChEBI" id="CHEBI:18407"/>
        <dbReference type="ChEBI" id="CHEBI:33542"/>
        <dbReference type="EC" id="2.8.1.1"/>
    </reaction>
</comment>
<keyword evidence="7" id="KW-1185">Reference proteome</keyword>
<reference evidence="6 7" key="1">
    <citation type="submission" date="2019-07" db="EMBL/GenBank/DDBJ databases">
        <title>Complete genome of Crassaminicella thermophila SY095.</title>
        <authorList>
            <person name="Li X."/>
        </authorList>
    </citation>
    <scope>NUCLEOTIDE SEQUENCE [LARGE SCALE GENOMIC DNA]</scope>
    <source>
        <strain evidence="6 7">SY095</strain>
    </source>
</reference>
<dbReference type="PANTHER" id="PTHR43855">
    <property type="entry name" value="THIOSULFATE SULFURTRANSFERASE"/>
    <property type="match status" value="1"/>
</dbReference>
<dbReference type="InterPro" id="IPR001763">
    <property type="entry name" value="Rhodanese-like_dom"/>
</dbReference>
<protein>
    <recommendedName>
        <fullName evidence="1">thiosulfate sulfurtransferase</fullName>
        <ecNumber evidence="1">2.8.1.1</ecNumber>
    </recommendedName>
</protein>
<dbReference type="EC" id="2.8.1.1" evidence="1"/>
<evidence type="ECO:0000256" key="2">
    <source>
        <dbReference type="ARBA" id="ARBA00022737"/>
    </source>
</evidence>
<dbReference type="InterPro" id="IPR051126">
    <property type="entry name" value="Thiosulfate_sulfurtransferase"/>
</dbReference>
<evidence type="ECO:0000259" key="5">
    <source>
        <dbReference type="PROSITE" id="PS50206"/>
    </source>
</evidence>
<dbReference type="AlphaFoldDB" id="A0A5C0SH28"/>
<keyword evidence="2" id="KW-0677">Repeat</keyword>
<name>A0A5C0SH28_CRATE</name>
<dbReference type="SUPFAM" id="SSF52821">
    <property type="entry name" value="Rhodanese/Cell cycle control phosphatase"/>
    <property type="match status" value="2"/>
</dbReference>
<dbReference type="InterPro" id="IPR036873">
    <property type="entry name" value="Rhodanese-like_dom_sf"/>
</dbReference>
<evidence type="ECO:0000256" key="1">
    <source>
        <dbReference type="ARBA" id="ARBA00012245"/>
    </source>
</evidence>
<evidence type="ECO:0000313" key="7">
    <source>
        <dbReference type="Proteomes" id="UP000324646"/>
    </source>
</evidence>
<dbReference type="KEGG" id="crs:FQB35_11960"/>
<feature type="domain" description="Rhodanese" evidence="5">
    <location>
        <begin position="201"/>
        <end position="305"/>
    </location>
</feature>
<keyword evidence="4" id="KW-0732">Signal</keyword>
<feature type="domain" description="Rhodanese" evidence="5">
    <location>
        <begin position="82"/>
        <end position="170"/>
    </location>
</feature>
<accession>A0A5C0SH28</accession>
<sequence>MNFMFKKKLLIVTLLILSLVVSVVGCTQQPAQEAPKAEENAETKVGDLGYAHPESLISAQELKEIMNDENVVILGVEVRDYIPGSVKIKEEDFNYTADGLKNARPTKEQWEKVLSNVGIDNDDTIVLYDAKNMLLSARVWWILKYYNHDDVKILNGGIKAWENAGYETASSPAKKEATTYEIKGENPDILATVETVKTSFDNENIATLDTRSDKEWRKGRVPGAVHIEWTNALREDGTFKSADELKALYEEKGITADKEIITYCLGGWRAAHSMFALTELLGYENVKNYDGSWEDYEKSGEPIEK</sequence>
<dbReference type="SMART" id="SM00450">
    <property type="entry name" value="RHOD"/>
    <property type="match status" value="2"/>
</dbReference>